<dbReference type="GO" id="GO:0005684">
    <property type="term" value="C:U2-type spliceosomal complex"/>
    <property type="evidence" value="ECO:0007669"/>
    <property type="project" value="TreeGrafter"/>
</dbReference>
<evidence type="ECO:0000313" key="2">
    <source>
        <dbReference type="EMBL" id="KAK3271952.1"/>
    </source>
</evidence>
<accession>A0AAE0L4W7</accession>
<evidence type="ECO:0008006" key="4">
    <source>
        <dbReference type="Google" id="ProtNLM"/>
    </source>
</evidence>
<comment type="caution">
    <text evidence="2">The sequence shown here is derived from an EMBL/GenBank/DDBJ whole genome shotgun (WGS) entry which is preliminary data.</text>
</comment>
<dbReference type="EMBL" id="LGRX02009248">
    <property type="protein sequence ID" value="KAK3271952.1"/>
    <property type="molecule type" value="Genomic_DNA"/>
</dbReference>
<dbReference type="InterPro" id="IPR013169">
    <property type="entry name" value="mRNA_splic_Cwf18-like"/>
</dbReference>
<feature type="compositionally biased region" description="Acidic residues" evidence="1">
    <location>
        <begin position="108"/>
        <end position="118"/>
    </location>
</feature>
<evidence type="ECO:0000256" key="1">
    <source>
        <dbReference type="SAM" id="MobiDB-lite"/>
    </source>
</evidence>
<reference evidence="2 3" key="1">
    <citation type="journal article" date="2015" name="Genome Biol. Evol.">
        <title>Comparative Genomics of a Bacterivorous Green Alga Reveals Evolutionary Causalities and Consequences of Phago-Mixotrophic Mode of Nutrition.</title>
        <authorList>
            <person name="Burns J.A."/>
            <person name="Paasch A."/>
            <person name="Narechania A."/>
            <person name="Kim E."/>
        </authorList>
    </citation>
    <scope>NUCLEOTIDE SEQUENCE [LARGE SCALE GENOMIC DNA]</scope>
    <source>
        <strain evidence="2 3">PLY_AMNH</strain>
    </source>
</reference>
<dbReference type="AlphaFoldDB" id="A0AAE0L4W7"/>
<evidence type="ECO:0000313" key="3">
    <source>
        <dbReference type="Proteomes" id="UP001190700"/>
    </source>
</evidence>
<dbReference type="Pfam" id="PF08315">
    <property type="entry name" value="cwf18"/>
    <property type="match status" value="1"/>
</dbReference>
<organism evidence="2 3">
    <name type="scientific">Cymbomonas tetramitiformis</name>
    <dbReference type="NCBI Taxonomy" id="36881"/>
    <lineage>
        <taxon>Eukaryota</taxon>
        <taxon>Viridiplantae</taxon>
        <taxon>Chlorophyta</taxon>
        <taxon>Pyramimonadophyceae</taxon>
        <taxon>Pyramimonadales</taxon>
        <taxon>Pyramimonadaceae</taxon>
        <taxon>Cymbomonas</taxon>
    </lineage>
</organism>
<name>A0AAE0L4W7_9CHLO</name>
<dbReference type="PANTHER" id="PTHR31551:SF1">
    <property type="entry name" value="COILED-COIL DOMAIN-CONTAINING PROTEIN 12"/>
    <property type="match status" value="1"/>
</dbReference>
<proteinExistence type="predicted"/>
<feature type="region of interest" description="Disordered" evidence="1">
    <location>
        <begin position="99"/>
        <end position="118"/>
    </location>
</feature>
<gene>
    <name evidence="2" type="ORF">CYMTET_19724</name>
</gene>
<dbReference type="Proteomes" id="UP001190700">
    <property type="component" value="Unassembled WGS sequence"/>
</dbReference>
<protein>
    <recommendedName>
        <fullName evidence="4">Coiled-coil domain-containing protein 12</fullName>
    </recommendedName>
</protein>
<dbReference type="GO" id="GO:0071014">
    <property type="term" value="C:post-mRNA release spliceosomal complex"/>
    <property type="evidence" value="ECO:0007669"/>
    <property type="project" value="TreeGrafter"/>
</dbReference>
<keyword evidence="3" id="KW-1185">Reference proteome</keyword>
<sequence length="118" mass="13348">MSLCHFDQGGVDVETASMVSFQITYFSLPLLQIEAAKPEEFEEPNIEPSAGLDDAIDGEEAIMSVAPKKANWDLRRDVAKKLEKLERRTQRAMVELMQEEEKRRMEAGENEEDAEMGA</sequence>
<dbReference type="PANTHER" id="PTHR31551">
    <property type="entry name" value="PRE-MRNA-SPLICING FACTOR CWF18"/>
    <property type="match status" value="1"/>
</dbReference>